<organism evidence="1 2">
    <name type="scientific">Lentinus tigrinus ALCF2SS1-6</name>
    <dbReference type="NCBI Taxonomy" id="1328759"/>
    <lineage>
        <taxon>Eukaryota</taxon>
        <taxon>Fungi</taxon>
        <taxon>Dikarya</taxon>
        <taxon>Basidiomycota</taxon>
        <taxon>Agaricomycotina</taxon>
        <taxon>Agaricomycetes</taxon>
        <taxon>Polyporales</taxon>
        <taxon>Polyporaceae</taxon>
        <taxon>Lentinus</taxon>
    </lineage>
</organism>
<proteinExistence type="predicted"/>
<evidence type="ECO:0008006" key="3">
    <source>
        <dbReference type="Google" id="ProtNLM"/>
    </source>
</evidence>
<reference evidence="1" key="1">
    <citation type="journal article" date="2018" name="Genome Biol. Evol.">
        <title>Genomics and development of Lentinus tigrinus, a white-rot wood-decaying mushroom with dimorphic fruiting bodies.</title>
        <authorList>
            <person name="Wu B."/>
            <person name="Xu Z."/>
            <person name="Knudson A."/>
            <person name="Carlson A."/>
            <person name="Chen N."/>
            <person name="Kovaka S."/>
            <person name="LaButti K."/>
            <person name="Lipzen A."/>
            <person name="Pennachio C."/>
            <person name="Riley R."/>
            <person name="Schakwitz W."/>
            <person name="Umezawa K."/>
            <person name="Ohm R.A."/>
            <person name="Grigoriev I.V."/>
            <person name="Nagy L.G."/>
            <person name="Gibbons J."/>
            <person name="Hibbett D."/>
        </authorList>
    </citation>
    <scope>NUCLEOTIDE SEQUENCE [LARGE SCALE GENOMIC DNA]</scope>
    <source>
        <strain evidence="1">ALCF2SS1-6</strain>
    </source>
</reference>
<accession>A0A5C2RX39</accession>
<protein>
    <recommendedName>
        <fullName evidence="3">F-box domain-containing protein</fullName>
    </recommendedName>
</protein>
<dbReference type="EMBL" id="ML122296">
    <property type="protein sequence ID" value="RPD55306.1"/>
    <property type="molecule type" value="Genomic_DNA"/>
</dbReference>
<evidence type="ECO:0000313" key="2">
    <source>
        <dbReference type="Proteomes" id="UP000313359"/>
    </source>
</evidence>
<gene>
    <name evidence="1" type="ORF">L227DRAFT_307493</name>
</gene>
<sequence length="416" mass="48128">MPPYIPPEITDTIISSVALNPYYHGLRPTRSHTLAMCALVCRTWLPRSRARLFEDICIQDQRTYDLLFERVVRSETMSPYLAFAKSLRFHYDEEDRLSLAARLFFVEFAGKLPELRTLEFWNIDLTHQRPSVKWPLLLSQFHSITCLTLWDCQFSSFHDVRRLLTALPLLSTFHIWRLTCPMVSQEMHLQKTPGPRTFWPELQVLYIDDAKNLSRQCMGMFFKWMTVALRGSAVKVLDCMFALPSTASLRETVLAFVGRVWSSVTDLTIQMSDGLPLSGFVALERLSFDLERYQGNWEGVASVLQDVSSRTIRGIMTFGYVATRKSHFNRRTSARNDANCFVFVHDTLEELDRVLSRGPFGSLKKEVVFDVNVLGHEDSEEKLQVHAHTRRCLPKLHKRKILSLYISGQLQRLDVD</sequence>
<dbReference type="OrthoDB" id="2782728at2759"/>
<keyword evidence="2" id="KW-1185">Reference proteome</keyword>
<dbReference type="AlphaFoldDB" id="A0A5C2RX39"/>
<dbReference type="Proteomes" id="UP000313359">
    <property type="component" value="Unassembled WGS sequence"/>
</dbReference>
<name>A0A5C2RX39_9APHY</name>
<evidence type="ECO:0000313" key="1">
    <source>
        <dbReference type="EMBL" id="RPD55306.1"/>
    </source>
</evidence>